<dbReference type="EMBL" id="HBGF01049782">
    <property type="protein sequence ID" value="CAD9151940.1"/>
    <property type="molecule type" value="Transcribed_RNA"/>
</dbReference>
<sequence>MRMPDSEVLFAVVPAVLSTVAAVIRARAFFAEVFSFFVSVYENNGDLCKTAGLDAGECQQLKADAVINAFAIAIIVLCVCCCCPCCCCKKRKAPGDERPAVRPGTPRGEEVPDASNSPHTGSKSKAPASAAS</sequence>
<feature type="compositionally biased region" description="Low complexity" evidence="1">
    <location>
        <begin position="123"/>
        <end position="132"/>
    </location>
</feature>
<feature type="region of interest" description="Disordered" evidence="1">
    <location>
        <begin position="89"/>
        <end position="132"/>
    </location>
</feature>
<keyword evidence="2" id="KW-0472">Membrane</keyword>
<keyword evidence="2" id="KW-0812">Transmembrane</keyword>
<name>A0A7S1QYK9_NEODS</name>
<evidence type="ECO:0000256" key="2">
    <source>
        <dbReference type="SAM" id="Phobius"/>
    </source>
</evidence>
<proteinExistence type="predicted"/>
<organism evidence="3">
    <name type="scientific">Neobodo designis</name>
    <name type="common">Flagellated protozoan</name>
    <name type="synonym">Bodo designis</name>
    <dbReference type="NCBI Taxonomy" id="312471"/>
    <lineage>
        <taxon>Eukaryota</taxon>
        <taxon>Discoba</taxon>
        <taxon>Euglenozoa</taxon>
        <taxon>Kinetoplastea</taxon>
        <taxon>Metakinetoplastina</taxon>
        <taxon>Neobodonida</taxon>
        <taxon>Neobodo</taxon>
    </lineage>
</organism>
<feature type="transmembrane region" description="Helical" evidence="2">
    <location>
        <begin position="65"/>
        <end position="88"/>
    </location>
</feature>
<evidence type="ECO:0000256" key="1">
    <source>
        <dbReference type="SAM" id="MobiDB-lite"/>
    </source>
</evidence>
<protein>
    <submittedName>
        <fullName evidence="3">Uncharacterized protein</fullName>
    </submittedName>
</protein>
<keyword evidence="2" id="KW-1133">Transmembrane helix</keyword>
<gene>
    <name evidence="3" type="ORF">NDES1114_LOCUS33324</name>
</gene>
<evidence type="ECO:0000313" key="3">
    <source>
        <dbReference type="EMBL" id="CAD9151940.1"/>
    </source>
</evidence>
<reference evidence="3" key="1">
    <citation type="submission" date="2021-01" db="EMBL/GenBank/DDBJ databases">
        <authorList>
            <person name="Corre E."/>
            <person name="Pelletier E."/>
            <person name="Niang G."/>
            <person name="Scheremetjew M."/>
            <person name="Finn R."/>
            <person name="Kale V."/>
            <person name="Holt S."/>
            <person name="Cochrane G."/>
            <person name="Meng A."/>
            <person name="Brown T."/>
            <person name="Cohen L."/>
        </authorList>
    </citation>
    <scope>NUCLEOTIDE SEQUENCE</scope>
    <source>
        <strain evidence="3">CCAP 1951/1</strain>
    </source>
</reference>
<dbReference type="AlphaFoldDB" id="A0A7S1QYK9"/>
<accession>A0A7S1QYK9</accession>